<dbReference type="InterPro" id="IPR002716">
    <property type="entry name" value="PIN_dom"/>
</dbReference>
<feature type="compositionally biased region" description="Polar residues" evidence="1">
    <location>
        <begin position="12"/>
        <end position="23"/>
    </location>
</feature>
<name>A0A0J1AVK5_9TREE</name>
<dbReference type="InterPro" id="IPR052626">
    <property type="entry name" value="SWT1_Regulator"/>
</dbReference>
<evidence type="ECO:0000313" key="3">
    <source>
        <dbReference type="EMBL" id="KLT39319.1"/>
    </source>
</evidence>
<organism evidence="3 4">
    <name type="scientific">Cutaneotrichosporon oleaginosum</name>
    <dbReference type="NCBI Taxonomy" id="879819"/>
    <lineage>
        <taxon>Eukaryota</taxon>
        <taxon>Fungi</taxon>
        <taxon>Dikarya</taxon>
        <taxon>Basidiomycota</taxon>
        <taxon>Agaricomycotina</taxon>
        <taxon>Tremellomycetes</taxon>
        <taxon>Trichosporonales</taxon>
        <taxon>Trichosporonaceae</taxon>
        <taxon>Cutaneotrichosporon</taxon>
    </lineage>
</organism>
<dbReference type="GO" id="GO:0004540">
    <property type="term" value="F:RNA nuclease activity"/>
    <property type="evidence" value="ECO:0007669"/>
    <property type="project" value="UniProtKB-ARBA"/>
</dbReference>
<gene>
    <name evidence="3" type="ORF">CC85DRAFT_305170</name>
</gene>
<evidence type="ECO:0000313" key="4">
    <source>
        <dbReference type="Proteomes" id="UP000053611"/>
    </source>
</evidence>
<dbReference type="Pfam" id="PF13638">
    <property type="entry name" value="PIN_4"/>
    <property type="match status" value="1"/>
</dbReference>
<reference evidence="3 4" key="1">
    <citation type="submission" date="2015-03" db="EMBL/GenBank/DDBJ databases">
        <title>Genomics and transcriptomics of the oil-accumulating basidiomycete yeast T. oleaginosus allow insights into substrate utilization and the diverse evolutionary trajectories of mating systems in fungi.</title>
        <authorList>
            <consortium name="DOE Joint Genome Institute"/>
            <person name="Kourist R."/>
            <person name="Kracht O."/>
            <person name="Bracharz F."/>
            <person name="Lipzen A."/>
            <person name="Nolan M."/>
            <person name="Ohm R."/>
            <person name="Grigoriev I."/>
            <person name="Sun S."/>
            <person name="Heitman J."/>
            <person name="Bruck T."/>
            <person name="Nowrousian M."/>
        </authorList>
    </citation>
    <scope>NUCLEOTIDE SEQUENCE [LARGE SCALE GENOMIC DNA]</scope>
    <source>
        <strain evidence="3 4">IBC0246</strain>
    </source>
</reference>
<proteinExistence type="predicted"/>
<sequence length="305" mass="32141">MEWEPNGAPIDTSPSTSSFHSPVNGSNGTAAAAAGPAANGATLFISLDTNVLIDQLSVVSEVHARLISAGSTTYLLVGQQAVNELDGLSKSTRSDLAAAAREATLWLDTTIRGPRVGRASRLRIESRAERIAAALDTHEGVGIQAREDDAILSCCIWFGRAAPVLLWTHDRNLAVLAEGSAVRTLVGRAGALRLLREAGVALDADEGMELDVEIAASDAISHARAIAARLDDLDSPDKPVDLRRALVRAFAHARKFAAYLAGDPERVRAGEAANALLIVAQELGRLMPLDKNAWAAAAAQVRQLP</sequence>
<feature type="domain" description="PIN" evidence="2">
    <location>
        <begin position="47"/>
        <end position="184"/>
    </location>
</feature>
<keyword evidence="4" id="KW-1185">Reference proteome</keyword>
<dbReference type="PANTHER" id="PTHR16161">
    <property type="entry name" value="TRANSCRIPTIONAL PROTEIN SWT1"/>
    <property type="match status" value="1"/>
</dbReference>
<dbReference type="Proteomes" id="UP000053611">
    <property type="component" value="Unassembled WGS sequence"/>
</dbReference>
<dbReference type="AlphaFoldDB" id="A0A0J1AVK5"/>
<feature type="region of interest" description="Disordered" evidence="1">
    <location>
        <begin position="1"/>
        <end position="32"/>
    </location>
</feature>
<dbReference type="RefSeq" id="XP_018275810.1">
    <property type="nucleotide sequence ID" value="XM_018425583.1"/>
</dbReference>
<dbReference type="GO" id="GO:0005634">
    <property type="term" value="C:nucleus"/>
    <property type="evidence" value="ECO:0007669"/>
    <property type="project" value="TreeGrafter"/>
</dbReference>
<dbReference type="PANTHER" id="PTHR16161:SF0">
    <property type="entry name" value="TRANSCRIPTIONAL PROTEIN SWT1"/>
    <property type="match status" value="1"/>
</dbReference>
<protein>
    <recommendedName>
        <fullName evidence="2">PIN domain-containing protein</fullName>
    </recommendedName>
</protein>
<dbReference type="Gene3D" id="3.40.50.1010">
    <property type="entry name" value="5'-nuclease"/>
    <property type="match status" value="1"/>
</dbReference>
<dbReference type="SUPFAM" id="SSF88723">
    <property type="entry name" value="PIN domain-like"/>
    <property type="match status" value="1"/>
</dbReference>
<dbReference type="GeneID" id="28986186"/>
<evidence type="ECO:0000256" key="1">
    <source>
        <dbReference type="SAM" id="MobiDB-lite"/>
    </source>
</evidence>
<dbReference type="EMBL" id="KQ087263">
    <property type="protein sequence ID" value="KLT39319.1"/>
    <property type="molecule type" value="Genomic_DNA"/>
</dbReference>
<accession>A0A0J1AVK5</accession>
<evidence type="ECO:0000259" key="2">
    <source>
        <dbReference type="Pfam" id="PF13638"/>
    </source>
</evidence>
<dbReference type="InterPro" id="IPR029060">
    <property type="entry name" value="PIN-like_dom_sf"/>
</dbReference>
<dbReference type="OrthoDB" id="2017974at2759"/>
<dbReference type="STRING" id="879819.A0A0J1AVK5"/>